<feature type="chain" id="PRO_5001801792" evidence="1">
    <location>
        <begin position="19"/>
        <end position="138"/>
    </location>
</feature>
<evidence type="ECO:0000256" key="1">
    <source>
        <dbReference type="SAM" id="SignalP"/>
    </source>
</evidence>
<organism evidence="2 3">
    <name type="scientific">Chryseobacterium luteum</name>
    <dbReference type="NCBI Taxonomy" id="421531"/>
    <lineage>
        <taxon>Bacteria</taxon>
        <taxon>Pseudomonadati</taxon>
        <taxon>Bacteroidota</taxon>
        <taxon>Flavobacteriia</taxon>
        <taxon>Flavobacteriales</taxon>
        <taxon>Weeksellaceae</taxon>
        <taxon>Chryseobacterium group</taxon>
        <taxon>Chryseobacterium</taxon>
    </lineage>
</organism>
<gene>
    <name evidence="2" type="ORF">IX38_06175</name>
</gene>
<dbReference type="eggNOG" id="ENOG5032Q8I">
    <property type="taxonomic scope" value="Bacteria"/>
</dbReference>
<dbReference type="OrthoDB" id="1267822at2"/>
<dbReference type="RefSeq" id="WP_034702826.1">
    <property type="nucleotide sequence ID" value="NZ_JPRO01000003.1"/>
</dbReference>
<accession>A0A085ZV84</accession>
<keyword evidence="3" id="KW-1185">Reference proteome</keyword>
<dbReference type="Proteomes" id="UP000028703">
    <property type="component" value="Unassembled WGS sequence"/>
</dbReference>
<dbReference type="EMBL" id="JPRO01000003">
    <property type="protein sequence ID" value="KFF08348.1"/>
    <property type="molecule type" value="Genomic_DNA"/>
</dbReference>
<sequence>MKKIFSLVILCISVLSFAQTKAPFAGHRSFNIMEGFSGTGTPSYYLDLKKNGDVSFGFVQVNQADGTETSEEVNAGKYNSKVMKVAFKKNGENFYVKFDRDNIYLTDKDGNILKSEDCCSAMESAANDTCTCESKLYK</sequence>
<comment type="caution">
    <text evidence="2">The sequence shown here is derived from an EMBL/GenBank/DDBJ whole genome shotgun (WGS) entry which is preliminary data.</text>
</comment>
<keyword evidence="1" id="KW-0732">Signal</keyword>
<dbReference type="STRING" id="421531.IX38_06175"/>
<evidence type="ECO:0000313" key="2">
    <source>
        <dbReference type="EMBL" id="KFF08348.1"/>
    </source>
</evidence>
<reference evidence="2 3" key="1">
    <citation type="submission" date="2014-07" db="EMBL/GenBank/DDBJ databases">
        <title>Genome of Chryseobacterium luteum DSM 18605.</title>
        <authorList>
            <person name="Stropko S.J."/>
            <person name="Pipes S.E."/>
            <person name="Newman J.D."/>
        </authorList>
    </citation>
    <scope>NUCLEOTIDE SEQUENCE [LARGE SCALE GENOMIC DNA]</scope>
    <source>
        <strain evidence="2 3">DSM 18605</strain>
    </source>
</reference>
<name>A0A085ZV84_9FLAO</name>
<dbReference type="AlphaFoldDB" id="A0A085ZV84"/>
<proteinExistence type="predicted"/>
<feature type="signal peptide" evidence="1">
    <location>
        <begin position="1"/>
        <end position="18"/>
    </location>
</feature>
<protein>
    <submittedName>
        <fullName evidence="2">Uncharacterized protein</fullName>
    </submittedName>
</protein>
<evidence type="ECO:0000313" key="3">
    <source>
        <dbReference type="Proteomes" id="UP000028703"/>
    </source>
</evidence>